<keyword evidence="1" id="KW-0472">Membrane</keyword>
<organism evidence="2 3">
    <name type="scientific">Acetobacter farinalis</name>
    <dbReference type="NCBI Taxonomy" id="1260984"/>
    <lineage>
        <taxon>Bacteria</taxon>
        <taxon>Pseudomonadati</taxon>
        <taxon>Pseudomonadota</taxon>
        <taxon>Alphaproteobacteria</taxon>
        <taxon>Acetobacterales</taxon>
        <taxon>Acetobacteraceae</taxon>
        <taxon>Acetobacter</taxon>
    </lineage>
</organism>
<accession>A0ABT3Q720</accession>
<gene>
    <name evidence="2" type="ORF">OQ252_06695</name>
</gene>
<evidence type="ECO:0000313" key="2">
    <source>
        <dbReference type="EMBL" id="MCX2561085.1"/>
    </source>
</evidence>
<name>A0ABT3Q720_9PROT</name>
<dbReference type="EMBL" id="JAPIUX010000004">
    <property type="protein sequence ID" value="MCX2561085.1"/>
    <property type="molecule type" value="Genomic_DNA"/>
</dbReference>
<evidence type="ECO:0000313" key="3">
    <source>
        <dbReference type="Proteomes" id="UP001526446"/>
    </source>
</evidence>
<protein>
    <submittedName>
        <fullName evidence="2">Uncharacterized protein</fullName>
    </submittedName>
</protein>
<evidence type="ECO:0000256" key="1">
    <source>
        <dbReference type="SAM" id="Phobius"/>
    </source>
</evidence>
<keyword evidence="1" id="KW-1133">Transmembrane helix</keyword>
<feature type="transmembrane region" description="Helical" evidence="1">
    <location>
        <begin position="15"/>
        <end position="34"/>
    </location>
</feature>
<comment type="caution">
    <text evidence="2">The sequence shown here is derived from an EMBL/GenBank/DDBJ whole genome shotgun (WGS) entry which is preliminary data.</text>
</comment>
<dbReference type="RefSeq" id="WP_265794433.1">
    <property type="nucleotide sequence ID" value="NZ_JAPIUX010000004.1"/>
</dbReference>
<proteinExistence type="predicted"/>
<dbReference type="Proteomes" id="UP001526446">
    <property type="component" value="Unassembled WGS sequence"/>
</dbReference>
<sequence length="40" mass="4617">MEKLSEDMRERQKPVARIIVLVSTAVAGFLIMLVRLMRKS</sequence>
<reference evidence="2 3" key="1">
    <citation type="submission" date="2022-11" db="EMBL/GenBank/DDBJ databases">
        <title>Genome sequencing of Acetobacter type strain.</title>
        <authorList>
            <person name="Heo J."/>
            <person name="Lee D."/>
            <person name="Han B.-H."/>
            <person name="Hong S.-B."/>
            <person name="Kwon S.-W."/>
        </authorList>
    </citation>
    <scope>NUCLEOTIDE SEQUENCE [LARGE SCALE GENOMIC DNA]</scope>
    <source>
        <strain evidence="2 3">KACC 21251</strain>
    </source>
</reference>
<keyword evidence="3" id="KW-1185">Reference proteome</keyword>
<keyword evidence="1" id="KW-0812">Transmembrane</keyword>